<keyword evidence="5 7" id="KW-0804">Transcription</keyword>
<dbReference type="CDD" id="cd01609">
    <property type="entry name" value="RNAP_beta'_N"/>
    <property type="match status" value="1"/>
</dbReference>
<dbReference type="EC" id="2.7.7.6" evidence="7"/>
<dbReference type="GO" id="GO:0003677">
    <property type="term" value="F:DNA binding"/>
    <property type="evidence" value="ECO:0007669"/>
    <property type="project" value="UniProtKB-UniRule"/>
</dbReference>
<dbReference type="PANTHER" id="PTHR19376:SF54">
    <property type="entry name" value="DNA-DIRECTED RNA POLYMERASE SUBUNIT BETA"/>
    <property type="match status" value="1"/>
</dbReference>
<accession>A0A955L9T8</accession>
<dbReference type="GO" id="GO:0003899">
    <property type="term" value="F:DNA-directed RNA polymerase activity"/>
    <property type="evidence" value="ECO:0007669"/>
    <property type="project" value="UniProtKB-UniRule"/>
</dbReference>
<feature type="domain" description="RNA polymerase N-terminal" evidence="11">
    <location>
        <begin position="316"/>
        <end position="596"/>
    </location>
</feature>
<feature type="binding site" evidence="7">
    <location>
        <position position="58"/>
    </location>
    <ligand>
        <name>Zn(2+)</name>
        <dbReference type="ChEBI" id="CHEBI:29105"/>
        <label>1</label>
    </ligand>
</feature>
<keyword evidence="7" id="KW-0460">Magnesium</keyword>
<dbReference type="PANTHER" id="PTHR19376">
    <property type="entry name" value="DNA-DIRECTED RNA POLYMERASE"/>
    <property type="match status" value="1"/>
</dbReference>
<name>A0A955L9T8_9BACT</name>
<evidence type="ECO:0000256" key="3">
    <source>
        <dbReference type="ARBA" id="ARBA00022695"/>
    </source>
</evidence>
<comment type="cofactor">
    <cofactor evidence="7">
        <name>Mg(2+)</name>
        <dbReference type="ChEBI" id="CHEBI:18420"/>
    </cofactor>
    <text evidence="7">Binds 1 Mg(2+) ion per subunit.</text>
</comment>
<dbReference type="HAMAP" id="MF_01322">
    <property type="entry name" value="RNApol_bact_RpoC"/>
    <property type="match status" value="1"/>
</dbReference>
<dbReference type="Gene3D" id="1.10.150.390">
    <property type="match status" value="1"/>
</dbReference>
<keyword evidence="1 7" id="KW-0240">DNA-directed RNA polymerase</keyword>
<feature type="region of interest" description="Disordered" evidence="10">
    <location>
        <begin position="179"/>
        <end position="203"/>
    </location>
</feature>
<evidence type="ECO:0000256" key="10">
    <source>
        <dbReference type="SAM" id="MobiDB-lite"/>
    </source>
</evidence>
<evidence type="ECO:0000256" key="9">
    <source>
        <dbReference type="SAM" id="Coils"/>
    </source>
</evidence>
<comment type="function">
    <text evidence="7 8">DNA-dependent RNA polymerase catalyzes the transcription of DNA into RNA using the four ribonucleoside triphosphates as substrates.</text>
</comment>
<dbReference type="InterPro" id="IPR044893">
    <property type="entry name" value="RNA_pol_Rpb1_clamp_domain"/>
</dbReference>
<evidence type="ECO:0000313" key="12">
    <source>
        <dbReference type="EMBL" id="MCA9386780.1"/>
    </source>
</evidence>
<dbReference type="SMART" id="SM00663">
    <property type="entry name" value="RPOLA_N"/>
    <property type="match status" value="1"/>
</dbReference>
<comment type="caution">
    <text evidence="12">The sequence shown here is derived from an EMBL/GenBank/DDBJ whole genome shotgun (WGS) entry which is preliminary data.</text>
</comment>
<dbReference type="Pfam" id="PF04997">
    <property type="entry name" value="RNA_pol_Rpb1_1"/>
    <property type="match status" value="1"/>
</dbReference>
<evidence type="ECO:0000256" key="4">
    <source>
        <dbReference type="ARBA" id="ARBA00022723"/>
    </source>
</evidence>
<keyword evidence="7" id="KW-0862">Zinc</keyword>
<feature type="binding site" evidence="7">
    <location>
        <position position="871"/>
    </location>
    <ligand>
        <name>Zn(2+)</name>
        <dbReference type="ChEBI" id="CHEBI:29105"/>
        <label>2</label>
    </ligand>
</feature>
<gene>
    <name evidence="7 12" type="primary">rpoC</name>
    <name evidence="12" type="ORF">KC669_01975</name>
</gene>
<comment type="subunit">
    <text evidence="7">The RNAP catalytic core consists of 2 alpha, 1 beta, 1 beta' and 1 omega subunit. When a sigma factor is associated with the core the holoenzyme is formed, which can initiate transcription.</text>
</comment>
<feature type="coiled-coil region" evidence="9">
    <location>
        <begin position="1287"/>
        <end position="1314"/>
    </location>
</feature>
<dbReference type="InterPro" id="IPR007081">
    <property type="entry name" value="RNA_pol_Rpb1_5"/>
</dbReference>
<feature type="binding site" evidence="7">
    <location>
        <position position="953"/>
    </location>
    <ligand>
        <name>Zn(2+)</name>
        <dbReference type="ChEBI" id="CHEBI:29105"/>
        <label>2</label>
    </ligand>
</feature>
<dbReference type="InterPro" id="IPR045867">
    <property type="entry name" value="DNA-dir_RpoC_beta_prime"/>
</dbReference>
<feature type="binding site" evidence="7">
    <location>
        <position position="60"/>
    </location>
    <ligand>
        <name>Zn(2+)</name>
        <dbReference type="ChEBI" id="CHEBI:29105"/>
        <label>1</label>
    </ligand>
</feature>
<sequence length="1319" mass="148332">MLKDFNAVKISVASPQDIMNWSHGEVTKAETINYRTFRSEPNGLMAEEIFGPTKDFECYCGKYKKIRYKGIVCDRCGVEVTHKRVRRERMGHIKLAAPVAHVWFSNGIPNRLALILDIPQKKLETVIYYARYVVTGLNEEEQKAALESLKELKANEITDLSNELEEKIKEIEDEFETLAGDAKKENKDKDKQKLQLERNENSRKKEVARIKAAYKQKQDNVDKKFSNLKSLINEIKVGYTLSEEEHSMLEEYDFFFYDAGMGAEAIKELLDVLDIATEVADLEEVMKTTRSQLKKSKVIQRIRILKGLQRSGVNPSWLIMDVLPVIPPDLRPIIQLPGGRFATYDLNDLYRRVINRNNRLRRLINLGAPEIILRNEKRMLQESVDSLLDNNHKPGAPALNTRGMPFKSLSDMLRGKQGRFRQNLLGKRVDYSGRAVIVAGPDLRFDQCGLPKNVALELFKPFVIRELIERGHAANPTRAKMIFESKDPEVWDILEDVIKDRPVLLNRAPSLHRYSILAFYPILIEGNAIRLHPMVVQGFNADFDGDQMAVHLPLSDDAVKEVKERMFAKDNILALRDATPIVNVSKDMAMGIYFLTQMKGDEKDIKHAFSNSDELITAYKLGVVKFYEPVKLFKDNGIIVTTAGRVIFNNILPEGHEFINRAMGKKNIAELSSELFRKYGQDIAIDVLDAVKDLGFDYATELGFSISMGEFRYGAKELADEKLEAYMKKEKELLDEYYEGMITQKELKRLKLAEWSKFTDEIQDGVWELAQNREEAINLVDLDNSGAVPVSSWVKQISGVRGSVSNMDGDVVSLPLKNNFEKGLDNFEYFVASKAVRKSFSDVALKTAESGYLTRRLVDVSQDIITKIEDCDTDEGIWVSRIDNAKQMSFENRVKGRFAASDIKDKKGNIIVKKGEDITIDAAKQIGADESIEKVHVRSPLKCKVAHGLCQKCYGYDNGTGKVVAIGEAVGIIAAQALGEPTTQLTLKSKSDARAKKSDVTQGLPRVEELLEARTPKALAVLADMDGVVSIIEDKKKIILRLTAKLEQEEEFSISDKDEVVVKDKASVKSGDTLIVKSDKSEVRAPFTGKVKLEDGKVVIKAKKDVEIEKSTDSMSNVLVHDGQMVKKGDQLTFGSVDPKELASLKEIEFAQRYIIDGVQSVYGIQGMEVDDRHLEIVARQMSRYVLINDSGASETHLPGDHADVLTIEAENIELKEQEKDTIKYERVLLGVTNSAIRTESFLSAASFEQQVRVLTDAALIGKVDHLRGLKENVIIGRPVPLGKVLIEQDSNEIEETQEEVAAINANEETVKANLNKAL</sequence>
<organism evidence="12 13">
    <name type="scientific">Candidatus Dojkabacteria bacterium</name>
    <dbReference type="NCBI Taxonomy" id="2099670"/>
    <lineage>
        <taxon>Bacteria</taxon>
        <taxon>Candidatus Dojkabacteria</taxon>
    </lineage>
</organism>
<dbReference type="GO" id="GO:0000428">
    <property type="term" value="C:DNA-directed RNA polymerase complex"/>
    <property type="evidence" value="ECO:0007669"/>
    <property type="project" value="UniProtKB-KW"/>
</dbReference>
<dbReference type="GO" id="GO:0006351">
    <property type="term" value="P:DNA-templated transcription"/>
    <property type="evidence" value="ECO:0007669"/>
    <property type="project" value="UniProtKB-UniRule"/>
</dbReference>
<dbReference type="InterPro" id="IPR038120">
    <property type="entry name" value="Rpb1_funnel_sf"/>
</dbReference>
<feature type="binding site" evidence="7">
    <location>
        <position position="73"/>
    </location>
    <ligand>
        <name>Zn(2+)</name>
        <dbReference type="ChEBI" id="CHEBI:29105"/>
        <label>1</label>
    </ligand>
</feature>
<dbReference type="Pfam" id="PF04998">
    <property type="entry name" value="RNA_pol_Rpb1_5"/>
    <property type="match status" value="1"/>
</dbReference>
<evidence type="ECO:0000256" key="6">
    <source>
        <dbReference type="ARBA" id="ARBA00048552"/>
    </source>
</evidence>
<feature type="binding site" evidence="7">
    <location>
        <position position="544"/>
    </location>
    <ligand>
        <name>Mg(2+)</name>
        <dbReference type="ChEBI" id="CHEBI:18420"/>
    </ligand>
</feature>
<evidence type="ECO:0000256" key="8">
    <source>
        <dbReference type="RuleBase" id="RU004279"/>
    </source>
</evidence>
<comment type="cofactor">
    <cofactor evidence="7">
        <name>Zn(2+)</name>
        <dbReference type="ChEBI" id="CHEBI:29105"/>
    </cofactor>
    <text evidence="7">Binds 2 Zn(2+) ions per subunit.</text>
</comment>
<dbReference type="Gene3D" id="1.10.1790.20">
    <property type="match status" value="2"/>
</dbReference>
<dbReference type="SUPFAM" id="SSF64484">
    <property type="entry name" value="beta and beta-prime subunits of DNA dependent RNA-polymerase"/>
    <property type="match status" value="1"/>
</dbReference>
<dbReference type="Pfam" id="PF04983">
    <property type="entry name" value="RNA_pol_Rpb1_3"/>
    <property type="match status" value="1"/>
</dbReference>
<reference evidence="12" key="2">
    <citation type="journal article" date="2021" name="Microbiome">
        <title>Successional dynamics and alternative stable states in a saline activated sludge microbial community over 9 years.</title>
        <authorList>
            <person name="Wang Y."/>
            <person name="Ye J."/>
            <person name="Ju F."/>
            <person name="Liu L."/>
            <person name="Boyd J.A."/>
            <person name="Deng Y."/>
            <person name="Parks D.H."/>
            <person name="Jiang X."/>
            <person name="Yin X."/>
            <person name="Woodcroft B.J."/>
            <person name="Tyson G.W."/>
            <person name="Hugenholtz P."/>
            <person name="Polz M.F."/>
            <person name="Zhang T."/>
        </authorList>
    </citation>
    <scope>NUCLEOTIDE SEQUENCE</scope>
    <source>
        <strain evidence="12">HKST-UBA09</strain>
    </source>
</reference>
<evidence type="ECO:0000259" key="11">
    <source>
        <dbReference type="SMART" id="SM00663"/>
    </source>
</evidence>
<evidence type="ECO:0000256" key="5">
    <source>
        <dbReference type="ARBA" id="ARBA00023163"/>
    </source>
</evidence>
<dbReference type="InterPro" id="IPR000722">
    <property type="entry name" value="RNA_pol_asu"/>
</dbReference>
<evidence type="ECO:0000256" key="1">
    <source>
        <dbReference type="ARBA" id="ARBA00022478"/>
    </source>
</evidence>
<dbReference type="NCBIfam" id="TIGR02386">
    <property type="entry name" value="rpoC_TIGR"/>
    <property type="match status" value="1"/>
</dbReference>
<dbReference type="GO" id="GO:0000287">
    <property type="term" value="F:magnesium ion binding"/>
    <property type="evidence" value="ECO:0007669"/>
    <property type="project" value="UniProtKB-UniRule"/>
</dbReference>
<dbReference type="CDD" id="cd02655">
    <property type="entry name" value="RNAP_beta'_C"/>
    <property type="match status" value="1"/>
</dbReference>
<evidence type="ECO:0000256" key="7">
    <source>
        <dbReference type="HAMAP-Rule" id="MF_01322"/>
    </source>
</evidence>
<dbReference type="InterPro" id="IPR006592">
    <property type="entry name" value="RNA_pol_N"/>
</dbReference>
<comment type="catalytic activity">
    <reaction evidence="6 7 8">
        <text>RNA(n) + a ribonucleoside 5'-triphosphate = RNA(n+1) + diphosphate</text>
        <dbReference type="Rhea" id="RHEA:21248"/>
        <dbReference type="Rhea" id="RHEA-COMP:14527"/>
        <dbReference type="Rhea" id="RHEA-COMP:17342"/>
        <dbReference type="ChEBI" id="CHEBI:33019"/>
        <dbReference type="ChEBI" id="CHEBI:61557"/>
        <dbReference type="ChEBI" id="CHEBI:140395"/>
        <dbReference type="EC" id="2.7.7.6"/>
    </reaction>
</comment>
<keyword evidence="2 7" id="KW-0808">Transferase</keyword>
<dbReference type="Gene3D" id="2.40.40.20">
    <property type="match status" value="1"/>
</dbReference>
<evidence type="ECO:0000313" key="13">
    <source>
        <dbReference type="Proteomes" id="UP000714915"/>
    </source>
</evidence>
<feature type="binding site" evidence="7">
    <location>
        <position position="542"/>
    </location>
    <ligand>
        <name>Mg(2+)</name>
        <dbReference type="ChEBI" id="CHEBI:18420"/>
    </ligand>
</feature>
<dbReference type="InterPro" id="IPR042102">
    <property type="entry name" value="RNA_pol_Rpb1_3_sf"/>
</dbReference>
<dbReference type="Gene3D" id="1.10.274.100">
    <property type="entry name" value="RNA polymerase Rpb1, domain 3"/>
    <property type="match status" value="1"/>
</dbReference>
<keyword evidence="9" id="KW-0175">Coiled coil</keyword>
<dbReference type="GO" id="GO:0008270">
    <property type="term" value="F:zinc ion binding"/>
    <property type="evidence" value="ECO:0007669"/>
    <property type="project" value="UniProtKB-UniRule"/>
</dbReference>
<dbReference type="Gene3D" id="4.10.860.120">
    <property type="entry name" value="RNA polymerase II, clamp domain"/>
    <property type="match status" value="1"/>
</dbReference>
<keyword evidence="4 7" id="KW-0479">Metal-binding</keyword>
<reference evidence="12" key="1">
    <citation type="submission" date="2020-04" db="EMBL/GenBank/DDBJ databases">
        <authorList>
            <person name="Zhang T."/>
        </authorList>
    </citation>
    <scope>NUCLEOTIDE SEQUENCE</scope>
    <source>
        <strain evidence="12">HKST-UBA09</strain>
    </source>
</reference>
<dbReference type="Proteomes" id="UP000714915">
    <property type="component" value="Unassembled WGS sequence"/>
</dbReference>
<dbReference type="Pfam" id="PF00623">
    <property type="entry name" value="RNA_pol_Rpb1_2"/>
    <property type="match status" value="1"/>
</dbReference>
<dbReference type="Gene3D" id="1.10.132.30">
    <property type="match status" value="1"/>
</dbReference>
<dbReference type="Gene3D" id="2.40.50.100">
    <property type="match status" value="2"/>
</dbReference>
<comment type="similarity">
    <text evidence="7 8">Belongs to the RNA polymerase beta' chain family.</text>
</comment>
<keyword evidence="3 7" id="KW-0548">Nucleotidyltransferase</keyword>
<dbReference type="InterPro" id="IPR007066">
    <property type="entry name" value="RNA_pol_Rpb1_3"/>
</dbReference>
<proteinExistence type="inferred from homology"/>
<feature type="binding site" evidence="7">
    <location>
        <position position="76"/>
    </location>
    <ligand>
        <name>Zn(2+)</name>
        <dbReference type="ChEBI" id="CHEBI:29105"/>
        <label>1</label>
    </ligand>
</feature>
<dbReference type="EMBL" id="JAGQLF010000016">
    <property type="protein sequence ID" value="MCA9386780.1"/>
    <property type="molecule type" value="Genomic_DNA"/>
</dbReference>
<evidence type="ECO:0000256" key="2">
    <source>
        <dbReference type="ARBA" id="ARBA00022679"/>
    </source>
</evidence>
<feature type="binding site" evidence="7">
    <location>
        <position position="943"/>
    </location>
    <ligand>
        <name>Zn(2+)</name>
        <dbReference type="ChEBI" id="CHEBI:29105"/>
        <label>2</label>
    </ligand>
</feature>
<protein>
    <recommendedName>
        <fullName evidence="7">DNA-directed RNA polymerase subunit beta'</fullName>
        <shortName evidence="7">RNAP subunit beta'</shortName>
        <ecNumber evidence="7">2.7.7.6</ecNumber>
    </recommendedName>
    <alternativeName>
        <fullName evidence="7">RNA polymerase subunit beta'</fullName>
    </alternativeName>
    <alternativeName>
        <fullName evidence="7">Transcriptase subunit beta'</fullName>
    </alternativeName>
</protein>
<feature type="compositionally biased region" description="Basic and acidic residues" evidence="10">
    <location>
        <begin position="181"/>
        <end position="203"/>
    </location>
</feature>
<feature type="binding site" evidence="7">
    <location>
        <position position="546"/>
    </location>
    <ligand>
        <name>Mg(2+)</name>
        <dbReference type="ChEBI" id="CHEBI:18420"/>
    </ligand>
</feature>
<feature type="binding site" evidence="7">
    <location>
        <position position="950"/>
    </location>
    <ligand>
        <name>Zn(2+)</name>
        <dbReference type="ChEBI" id="CHEBI:29105"/>
        <label>2</label>
    </ligand>
</feature>
<dbReference type="Gene3D" id="1.10.40.90">
    <property type="match status" value="1"/>
</dbReference>
<dbReference type="InterPro" id="IPR007080">
    <property type="entry name" value="RNA_pol_Rpb1_1"/>
</dbReference>
<dbReference type="InterPro" id="IPR012754">
    <property type="entry name" value="DNA-dir_RpoC_beta_prime_bact"/>
</dbReference>